<evidence type="ECO:0000256" key="11">
    <source>
        <dbReference type="HAMAP-Rule" id="MF_00276"/>
    </source>
</evidence>
<sequence>MKTYLRPAISLFILMSLILGGLYPAVITLVGQAFFPTQANGSVIVRDGVPVGSELIGQNFTEPKYFWGRLSSSGTFPYNAGASGGSNFGPLNPALVDAAKAREEALRAADPGAGREIPVDLLTSSGSGLDPHISPAAAAYQVARVAKARGLSLERVRSLVKGQTEAPQWGLFGEPRVNVLKLNLALDAAGGV</sequence>
<evidence type="ECO:0000256" key="2">
    <source>
        <dbReference type="ARBA" id="ARBA00022475"/>
    </source>
</evidence>
<dbReference type="Proteomes" id="UP000063429">
    <property type="component" value="Chromosome"/>
</dbReference>
<dbReference type="NCBIfam" id="TIGR00681">
    <property type="entry name" value="kdpC"/>
    <property type="match status" value="1"/>
</dbReference>
<keyword evidence="13" id="KW-1185">Reference proteome</keyword>
<evidence type="ECO:0000256" key="3">
    <source>
        <dbReference type="ARBA" id="ARBA00022538"/>
    </source>
</evidence>
<keyword evidence="8 11" id="KW-1133">Transmembrane helix</keyword>
<dbReference type="InterPro" id="IPR003820">
    <property type="entry name" value="KdpC"/>
</dbReference>
<keyword evidence="9 11" id="KW-0406">Ion transport</keyword>
<evidence type="ECO:0000256" key="9">
    <source>
        <dbReference type="ARBA" id="ARBA00023065"/>
    </source>
</evidence>
<evidence type="ECO:0000256" key="10">
    <source>
        <dbReference type="ARBA" id="ARBA00023136"/>
    </source>
</evidence>
<organism evidence="12 13">
    <name type="scientific">Herbaspirillum hiltneri N3</name>
    <dbReference type="NCBI Taxonomy" id="1262470"/>
    <lineage>
        <taxon>Bacteria</taxon>
        <taxon>Pseudomonadati</taxon>
        <taxon>Pseudomonadota</taxon>
        <taxon>Betaproteobacteria</taxon>
        <taxon>Burkholderiales</taxon>
        <taxon>Oxalobacteraceae</taxon>
        <taxon>Herbaspirillum</taxon>
    </lineage>
</organism>
<dbReference type="NCBIfam" id="NF001454">
    <property type="entry name" value="PRK00315.1"/>
    <property type="match status" value="1"/>
</dbReference>
<keyword evidence="4 11" id="KW-0812">Transmembrane</keyword>
<keyword evidence="1 11" id="KW-0813">Transport</keyword>
<gene>
    <name evidence="11" type="primary">kdpC</name>
    <name evidence="12" type="ORF">F506_05315</name>
</gene>
<keyword evidence="7 11" id="KW-0630">Potassium</keyword>
<keyword evidence="5 11" id="KW-0547">Nucleotide-binding</keyword>
<accession>A0ABN4HVY8</accession>
<dbReference type="PANTHER" id="PTHR30042">
    <property type="entry name" value="POTASSIUM-TRANSPORTING ATPASE C CHAIN"/>
    <property type="match status" value="1"/>
</dbReference>
<dbReference type="EMBL" id="CP011409">
    <property type="protein sequence ID" value="AKZ62163.1"/>
    <property type="molecule type" value="Genomic_DNA"/>
</dbReference>
<evidence type="ECO:0000256" key="8">
    <source>
        <dbReference type="ARBA" id="ARBA00022989"/>
    </source>
</evidence>
<name>A0ABN4HVY8_9BURK</name>
<evidence type="ECO:0000256" key="7">
    <source>
        <dbReference type="ARBA" id="ARBA00022958"/>
    </source>
</evidence>
<keyword evidence="3 11" id="KW-0633">Potassium transport</keyword>
<comment type="subunit">
    <text evidence="11">The system is composed of three essential subunits: KdpA, KdpB and KdpC.</text>
</comment>
<comment type="function">
    <text evidence="11">Part of the high-affinity ATP-driven potassium transport (or Kdp) system, which catalyzes the hydrolysis of ATP coupled with the electrogenic transport of potassium into the cytoplasm. This subunit acts as a catalytic chaperone that increases the ATP-binding affinity of the ATP-hydrolyzing subunit KdpB by the formation of a transient KdpB/KdpC/ATP ternary complex.</text>
</comment>
<evidence type="ECO:0000256" key="1">
    <source>
        <dbReference type="ARBA" id="ARBA00022448"/>
    </source>
</evidence>
<evidence type="ECO:0000256" key="6">
    <source>
        <dbReference type="ARBA" id="ARBA00022840"/>
    </source>
</evidence>
<evidence type="ECO:0000313" key="13">
    <source>
        <dbReference type="Proteomes" id="UP000063429"/>
    </source>
</evidence>
<dbReference type="HAMAP" id="MF_00276">
    <property type="entry name" value="KdpC"/>
    <property type="match status" value="1"/>
</dbReference>
<evidence type="ECO:0000313" key="12">
    <source>
        <dbReference type="EMBL" id="AKZ62163.1"/>
    </source>
</evidence>
<evidence type="ECO:0000256" key="5">
    <source>
        <dbReference type="ARBA" id="ARBA00022741"/>
    </source>
</evidence>
<dbReference type="Pfam" id="PF02669">
    <property type="entry name" value="KdpC"/>
    <property type="match status" value="1"/>
</dbReference>
<dbReference type="PIRSF" id="PIRSF001296">
    <property type="entry name" value="K_ATPase_KdpC"/>
    <property type="match status" value="1"/>
</dbReference>
<reference evidence="13" key="1">
    <citation type="journal article" date="2015" name="Genome Announc.">
        <title>Complete Genome Sequence of Herbaspirillum hiltneri N3 (DSM 17495), Isolated from Surface-Sterilized Wheat Roots.</title>
        <authorList>
            <person name="Guizelini D."/>
            <person name="Saizaki P.M."/>
            <person name="Coimbra N.A."/>
            <person name="Weiss V.A."/>
            <person name="Faoro H."/>
            <person name="Sfeir M.Z."/>
            <person name="Baura V.A."/>
            <person name="Monteiro R.A."/>
            <person name="Chubatsu L.S."/>
            <person name="Souza E.M."/>
            <person name="Cruz L.M."/>
            <person name="Pedrosa F.O."/>
            <person name="Raittz R.T."/>
            <person name="Marchaukoski J.N."/>
            <person name="Steffens M.B."/>
        </authorList>
    </citation>
    <scope>NUCLEOTIDE SEQUENCE [LARGE SCALE GENOMIC DNA]</scope>
    <source>
        <strain evidence="13">N3</strain>
    </source>
</reference>
<keyword evidence="10 11" id="KW-0472">Membrane</keyword>
<comment type="subcellular location">
    <subcellularLocation>
        <location evidence="11">Cell membrane</location>
        <topology evidence="11">Single-pass membrane protein</topology>
    </subcellularLocation>
</comment>
<protein>
    <recommendedName>
        <fullName evidence="11">Potassium-transporting ATPase KdpC subunit</fullName>
    </recommendedName>
    <alternativeName>
        <fullName evidence="11">ATP phosphohydrolase [potassium-transporting] C chain</fullName>
    </alternativeName>
    <alternativeName>
        <fullName evidence="11">Potassium-binding and translocating subunit C</fullName>
    </alternativeName>
    <alternativeName>
        <fullName evidence="11">Potassium-translocating ATPase C chain</fullName>
    </alternativeName>
</protein>
<keyword evidence="2 11" id="KW-1003">Cell membrane</keyword>
<comment type="similarity">
    <text evidence="11">Belongs to the KdpC family.</text>
</comment>
<proteinExistence type="inferred from homology"/>
<dbReference type="RefSeq" id="WP_053195665.1">
    <property type="nucleotide sequence ID" value="NZ_CP011409.1"/>
</dbReference>
<dbReference type="PANTHER" id="PTHR30042:SF2">
    <property type="entry name" value="POTASSIUM-TRANSPORTING ATPASE KDPC SUBUNIT"/>
    <property type="match status" value="1"/>
</dbReference>
<keyword evidence="6 11" id="KW-0067">ATP-binding</keyword>
<evidence type="ECO:0000256" key="4">
    <source>
        <dbReference type="ARBA" id="ARBA00022692"/>
    </source>
</evidence>